<dbReference type="Proteomes" id="UP000499080">
    <property type="component" value="Unassembled WGS sequence"/>
</dbReference>
<dbReference type="Pfam" id="PF00385">
    <property type="entry name" value="Chromo"/>
    <property type="match status" value="1"/>
</dbReference>
<dbReference type="PROSITE" id="PS50013">
    <property type="entry name" value="CHROMO_2"/>
    <property type="match status" value="1"/>
</dbReference>
<feature type="domain" description="Chromo" evidence="1">
    <location>
        <begin position="97"/>
        <end position="135"/>
    </location>
</feature>
<dbReference type="InterPro" id="IPR016197">
    <property type="entry name" value="Chromo-like_dom_sf"/>
</dbReference>
<protein>
    <recommendedName>
        <fullName evidence="1">Chromo domain-containing protein</fullName>
    </recommendedName>
</protein>
<dbReference type="CDD" id="cd00024">
    <property type="entry name" value="CD_CSD"/>
    <property type="match status" value="1"/>
</dbReference>
<dbReference type="AlphaFoldDB" id="A0A4Y2BQE5"/>
<name>A0A4Y2BQE5_ARAVE</name>
<dbReference type="EMBL" id="BGPR01000097">
    <property type="protein sequence ID" value="GBL93859.1"/>
    <property type="molecule type" value="Genomic_DNA"/>
</dbReference>
<gene>
    <name evidence="2" type="ORF">AVEN_153621_1</name>
</gene>
<dbReference type="OrthoDB" id="6430740at2759"/>
<sequence length="135" mass="16167">MQPSSNQGELLQNLYGDLSEQKSENPSFKVDDTVRISEWKERFEKGCENNWSIEIFTVHKIVPRIPTVYKLRDFYNNVIEGTFYGKEMQKVVDSRYYPVEKVIKKRKRKGKLEYFVKFQSYSDEFNSWVSEVKML</sequence>
<dbReference type="InterPro" id="IPR000953">
    <property type="entry name" value="Chromo/chromo_shadow_dom"/>
</dbReference>
<dbReference type="GO" id="GO:0005694">
    <property type="term" value="C:chromosome"/>
    <property type="evidence" value="ECO:0007669"/>
    <property type="project" value="UniProtKB-ARBA"/>
</dbReference>
<evidence type="ECO:0000313" key="2">
    <source>
        <dbReference type="EMBL" id="GBL93859.1"/>
    </source>
</evidence>
<accession>A0A4Y2BQE5</accession>
<dbReference type="PANTHER" id="PTHR46585">
    <property type="entry name" value="INTEGRASE CORE DOMAIN CONTAINING PROTEIN"/>
    <property type="match status" value="1"/>
</dbReference>
<dbReference type="InterPro" id="IPR023780">
    <property type="entry name" value="Chromo_domain"/>
</dbReference>
<dbReference type="PANTHER" id="PTHR46585:SF1">
    <property type="entry name" value="CHROMO DOMAIN-CONTAINING PROTEIN"/>
    <property type="match status" value="1"/>
</dbReference>
<evidence type="ECO:0000259" key="1">
    <source>
        <dbReference type="PROSITE" id="PS50013"/>
    </source>
</evidence>
<comment type="caution">
    <text evidence="2">The sequence shown here is derived from an EMBL/GenBank/DDBJ whole genome shotgun (WGS) entry which is preliminary data.</text>
</comment>
<organism evidence="2 3">
    <name type="scientific">Araneus ventricosus</name>
    <name type="common">Orbweaver spider</name>
    <name type="synonym">Epeira ventricosa</name>
    <dbReference type="NCBI Taxonomy" id="182803"/>
    <lineage>
        <taxon>Eukaryota</taxon>
        <taxon>Metazoa</taxon>
        <taxon>Ecdysozoa</taxon>
        <taxon>Arthropoda</taxon>
        <taxon>Chelicerata</taxon>
        <taxon>Arachnida</taxon>
        <taxon>Araneae</taxon>
        <taxon>Araneomorphae</taxon>
        <taxon>Entelegynae</taxon>
        <taxon>Araneoidea</taxon>
        <taxon>Araneidae</taxon>
        <taxon>Araneus</taxon>
    </lineage>
</organism>
<evidence type="ECO:0000313" key="3">
    <source>
        <dbReference type="Proteomes" id="UP000499080"/>
    </source>
</evidence>
<dbReference type="Gene3D" id="2.40.50.40">
    <property type="match status" value="1"/>
</dbReference>
<keyword evidence="3" id="KW-1185">Reference proteome</keyword>
<proteinExistence type="predicted"/>
<dbReference type="SUPFAM" id="SSF54160">
    <property type="entry name" value="Chromo domain-like"/>
    <property type="match status" value="1"/>
</dbReference>
<reference evidence="2 3" key="1">
    <citation type="journal article" date="2019" name="Sci. Rep.">
        <title>Orb-weaving spider Araneus ventricosus genome elucidates the spidroin gene catalogue.</title>
        <authorList>
            <person name="Kono N."/>
            <person name="Nakamura H."/>
            <person name="Ohtoshi R."/>
            <person name="Moran D.A.P."/>
            <person name="Shinohara A."/>
            <person name="Yoshida Y."/>
            <person name="Fujiwara M."/>
            <person name="Mori M."/>
            <person name="Tomita M."/>
            <person name="Arakawa K."/>
        </authorList>
    </citation>
    <scope>NUCLEOTIDE SEQUENCE [LARGE SCALE GENOMIC DNA]</scope>
</reference>